<dbReference type="AlphaFoldDB" id="A0A1I4LXW4"/>
<name>A0A1I4LXW4_9BURK</name>
<organism evidence="2 3">
    <name type="scientific">Rugamonas rubra</name>
    <dbReference type="NCBI Taxonomy" id="758825"/>
    <lineage>
        <taxon>Bacteria</taxon>
        <taxon>Pseudomonadati</taxon>
        <taxon>Pseudomonadota</taxon>
        <taxon>Betaproteobacteria</taxon>
        <taxon>Burkholderiales</taxon>
        <taxon>Oxalobacteraceae</taxon>
        <taxon>Telluria group</taxon>
        <taxon>Rugamonas</taxon>
    </lineage>
</organism>
<keyword evidence="3" id="KW-1185">Reference proteome</keyword>
<sequence length="110" mass="12770">MERRKHPSRANTSRPKPWKAARDPRIQDLQAATDVAAFAACFEASPNIACRFDAEQRLLNKLPLHDQQGRINSGEIYRFYTKPWDDQNLRANIQESFQYHQLIHGQAHEA</sequence>
<dbReference type="EMBL" id="FOTW01000010">
    <property type="protein sequence ID" value="SFL95675.1"/>
    <property type="molecule type" value="Genomic_DNA"/>
</dbReference>
<accession>A0A1I4LXW4</accession>
<evidence type="ECO:0000256" key="1">
    <source>
        <dbReference type="SAM" id="MobiDB-lite"/>
    </source>
</evidence>
<reference evidence="2 3" key="1">
    <citation type="submission" date="2016-10" db="EMBL/GenBank/DDBJ databases">
        <authorList>
            <person name="de Groot N.N."/>
        </authorList>
    </citation>
    <scope>NUCLEOTIDE SEQUENCE [LARGE SCALE GENOMIC DNA]</scope>
    <source>
        <strain evidence="2 3">ATCC 43154</strain>
    </source>
</reference>
<evidence type="ECO:0000313" key="3">
    <source>
        <dbReference type="Proteomes" id="UP000199470"/>
    </source>
</evidence>
<protein>
    <submittedName>
        <fullName evidence="2">Uncharacterized protein</fullName>
    </submittedName>
</protein>
<proteinExistence type="predicted"/>
<dbReference type="STRING" id="758825.SAMN02982985_02106"/>
<feature type="region of interest" description="Disordered" evidence="1">
    <location>
        <begin position="1"/>
        <end position="22"/>
    </location>
</feature>
<gene>
    <name evidence="2" type="ORF">SAMN02982985_02106</name>
</gene>
<evidence type="ECO:0000313" key="2">
    <source>
        <dbReference type="EMBL" id="SFL95675.1"/>
    </source>
</evidence>
<dbReference type="RefSeq" id="WP_093387328.1">
    <property type="nucleotide sequence ID" value="NZ_FOTW01000010.1"/>
</dbReference>
<dbReference type="Proteomes" id="UP000199470">
    <property type="component" value="Unassembled WGS sequence"/>
</dbReference>